<dbReference type="NCBIfam" id="TIGR04131">
    <property type="entry name" value="Bac_Flav_CTERM"/>
    <property type="match status" value="1"/>
</dbReference>
<dbReference type="Proteomes" id="UP000321456">
    <property type="component" value="Unassembled WGS sequence"/>
</dbReference>
<dbReference type="InterPro" id="IPR026341">
    <property type="entry name" value="T9SS_type_B"/>
</dbReference>
<evidence type="ECO:0000256" key="1">
    <source>
        <dbReference type="SAM" id="SignalP"/>
    </source>
</evidence>
<name>A0A5C8V1X5_9FLAO</name>
<feature type="chain" id="PRO_5022676954" evidence="1">
    <location>
        <begin position="21"/>
        <end position="581"/>
    </location>
</feature>
<keyword evidence="1" id="KW-0732">Signal</keyword>
<accession>A0A5C8V1X5</accession>
<dbReference type="InterPro" id="IPR013783">
    <property type="entry name" value="Ig-like_fold"/>
</dbReference>
<protein>
    <submittedName>
        <fullName evidence="2">T9SS type B sorting domain-containing protein</fullName>
    </submittedName>
</protein>
<dbReference type="AlphaFoldDB" id="A0A5C8V1X5"/>
<evidence type="ECO:0000313" key="3">
    <source>
        <dbReference type="Proteomes" id="UP000321456"/>
    </source>
</evidence>
<dbReference type="Pfam" id="PF13585">
    <property type="entry name" value="CHU_C"/>
    <property type="match status" value="1"/>
</dbReference>
<dbReference type="EMBL" id="VRUR01000002">
    <property type="protein sequence ID" value="TXN35082.1"/>
    <property type="molecule type" value="Genomic_DNA"/>
</dbReference>
<dbReference type="Gene3D" id="2.60.40.10">
    <property type="entry name" value="Immunoglobulins"/>
    <property type="match status" value="2"/>
</dbReference>
<proteinExistence type="predicted"/>
<sequence length="581" mass="63323">MLKKLLYIVGFLLTPVLVCSQSCPTLLNPIAGSANVPVESTIVWEEVPGVPGYRISLGTISGGDDLVSNQLVGSATFYTPPFGLPENTQIFVTITLFFFDNQGDIVCPSIPFTTESISTVPDCANLSNPLNGATNVNAATNISWDYAPRASSYEIDLGTSPGNNDLGTFNNPGNQLFVNPPANLPTNTEIFVRIRSFNAFGQSIGCTDQSFTTADVVLNLACTTLLSPRNGDSNVPLTPILEWVPVPGATGYKVSIGTTPDDDNILQNGIFSNNRTLVLEFEPNRTLFVTIIPFNDLGEAINCVQETFSTAIGCGPFLDRISGEFVTLFPELDFPDTVSLCENSPGITLFTSTLAETYRWALITSRGTEISLLSETPDVLISEGGLYRLDVTNFADPNGNNIPCTTSKEFTVNIIPGPIINSIDVERDGNNLRLSVNISGDSQYDFALNDINGPYQDSNVFTNVALGDNTVYVRDKNEDGCILSQEVEQDLISEGFPKFFTPNGDGFNDFWQFEPPPNAESVEIVSISIFDRFGRLLSQINTDSIGWNGIFNGRPLPATDYWFRAIGIDNREFKGHFALRR</sequence>
<evidence type="ECO:0000313" key="2">
    <source>
        <dbReference type="EMBL" id="TXN35082.1"/>
    </source>
</evidence>
<keyword evidence="3" id="KW-1185">Reference proteome</keyword>
<organism evidence="2 3">
    <name type="scientific">Flagellimonas hymeniacidonis</name>
    <dbReference type="NCBI Taxonomy" id="2603628"/>
    <lineage>
        <taxon>Bacteria</taxon>
        <taxon>Pseudomonadati</taxon>
        <taxon>Bacteroidota</taxon>
        <taxon>Flavobacteriia</taxon>
        <taxon>Flavobacteriales</taxon>
        <taxon>Flavobacteriaceae</taxon>
        <taxon>Flagellimonas</taxon>
    </lineage>
</organism>
<comment type="caution">
    <text evidence="2">The sequence shown here is derived from an EMBL/GenBank/DDBJ whole genome shotgun (WGS) entry which is preliminary data.</text>
</comment>
<reference evidence="2 3" key="1">
    <citation type="submission" date="2019-08" db="EMBL/GenBank/DDBJ databases">
        <title>Professor.</title>
        <authorList>
            <person name="Park J.S."/>
        </authorList>
    </citation>
    <scope>NUCLEOTIDE SEQUENCE [LARGE SCALE GENOMIC DNA]</scope>
    <source>
        <strain evidence="2 3">176CP5-101</strain>
    </source>
</reference>
<gene>
    <name evidence="2" type="ORF">FVB32_10845</name>
</gene>
<feature type="signal peptide" evidence="1">
    <location>
        <begin position="1"/>
        <end position="20"/>
    </location>
</feature>